<dbReference type="EMBL" id="JBBHLL010000182">
    <property type="protein sequence ID" value="KAK7811066.1"/>
    <property type="molecule type" value="Genomic_DNA"/>
</dbReference>
<feature type="coiled-coil region" evidence="7">
    <location>
        <begin position="1150"/>
        <end position="1257"/>
    </location>
</feature>
<dbReference type="GO" id="GO:0005525">
    <property type="term" value="F:GTP binding"/>
    <property type="evidence" value="ECO:0007669"/>
    <property type="project" value="UniProtKB-KW"/>
</dbReference>
<keyword evidence="5" id="KW-0342">GTP-binding</keyword>
<dbReference type="SUPFAM" id="SSF48340">
    <property type="entry name" value="Interferon-induced guanylate-binding protein 1 (GBP1), C-terminal domain"/>
    <property type="match status" value="2"/>
</dbReference>
<keyword evidence="7" id="KW-0175">Coiled coil</keyword>
<evidence type="ECO:0000256" key="6">
    <source>
        <dbReference type="PROSITE-ProRule" id="PRU01052"/>
    </source>
</evidence>
<evidence type="ECO:0000256" key="2">
    <source>
        <dbReference type="ARBA" id="ARBA00022741"/>
    </source>
</evidence>
<keyword evidence="3" id="KW-0378">Hydrolase</keyword>
<dbReference type="Gene3D" id="3.40.50.300">
    <property type="entry name" value="P-loop containing nucleotide triphosphate hydrolases"/>
    <property type="match status" value="2"/>
</dbReference>
<dbReference type="GO" id="GO:0071346">
    <property type="term" value="P:cellular response to type II interferon"/>
    <property type="evidence" value="ECO:0007669"/>
    <property type="project" value="UniProtKB-ARBA"/>
</dbReference>
<dbReference type="PANTHER" id="PTHR10751">
    <property type="entry name" value="GUANYLATE BINDING PROTEIN"/>
    <property type="match status" value="1"/>
</dbReference>
<dbReference type="InterPro" id="IPR003191">
    <property type="entry name" value="Guanylate-bd/ATL_C"/>
</dbReference>
<evidence type="ECO:0000256" key="7">
    <source>
        <dbReference type="SAM" id="Coils"/>
    </source>
</evidence>
<reference evidence="9 10" key="1">
    <citation type="journal article" date="2023" name="bioRxiv">
        <title>Conserved and derived expression patterns and positive selection on dental genes reveal complex evolutionary context of ever-growing rodent molars.</title>
        <authorList>
            <person name="Calamari Z.T."/>
            <person name="Song A."/>
            <person name="Cohen E."/>
            <person name="Akter M."/>
            <person name="Roy R.D."/>
            <person name="Hallikas O."/>
            <person name="Christensen M.M."/>
            <person name="Li P."/>
            <person name="Marangoni P."/>
            <person name="Jernvall J."/>
            <person name="Klein O.D."/>
        </authorList>
    </citation>
    <scope>NUCLEOTIDE SEQUENCE [LARGE SCALE GENOMIC DNA]</scope>
    <source>
        <strain evidence="9">V071</strain>
    </source>
</reference>
<evidence type="ECO:0000256" key="5">
    <source>
        <dbReference type="ARBA" id="ARBA00023134"/>
    </source>
</evidence>
<gene>
    <name evidence="9" type="ORF">U0070_010225</name>
</gene>
<sequence length="1291" mass="147746">MASETCMPDPMCLIENVKGQLRPNQKALEILSAITQPVVVVAIVGFYRTGKSYLMNKLAGKNTGFSLGSTVQSHTKGIWMWCVPHPQKADHTLVLLDTEGLGDIEKGDSDNDCWIFALAILLSSTFIYNSMGAINQQAMDQLQYVTELTDRIRTTSLPHRNGTEDSSEFVSFFPDFVWTLRDVTVRLEADGQSLTADEYLENSLKLKQGTSKEDKNYNLPRLCIRKFFPRKKCFVFYPPTEWKKLSELENLCDDELDSDFVQQVAEFRSFIFSSSKAKALPGGVKVNGARLEKLVLSYVDAISSGDLPCMENAVLALAKIENLAAMQKAIAHYDQQMSQGVQLPTETLQELLELHRASEREAIEIFLRTSFKDEDHAFQKELLTQLEKRWKVTCNKNMKLSSDLCSELLRNIFSPLEEAVAKGAYSQPGGYLHFVEKREELKKKYLREPRKGIQAEEILQAYLQSSVAMAETILQRDQALTVKQKEIEVERVKADSAQASVALLEEMKKKHVQMMKERERRHQERVRQLTEKMVGERAQIVKEQERILALKLQEQERLLKEGMKEESRRLQNEIQVMEKRNKEKGDRILLSNSNNSKKKQLSQKRYINVLIHFSFSITYEEAEYAQATIKMLEDMRKMEQYVMAEKGEHHQERMKQFTEKKKEDLGCQVVMASETMEAPICLVENKNKQLSVNRRAIKILNSISQPVVVVGIVGMYRTGKSYLMNCLAGQNNGFPLGSTVQSQTKGIWMWCVPHPTKANHTFILLDTEGLGDVEKGDPTNDAWIFALAVLLSSTFVYNSMSTINNDALEKLHYVTKLTELIRTKSSPRSNAIEDAREFMSFFPDFIWTVRDFTLELKSDGHCITEDDYLEKSLKLIPGQNPQIQTSNWSRECIRQFFPRRKCFIFDRPVSDPQLLAKIESIPESQLNPKFQKQSKTFCFHIFTHASTKKLREGVLVTGNRLGTLVETYVDAINSGTVPCLENAVKTLAERENSIAVQRAVDHYSEQMAQRVRLPTDTLQELLDVHAACEKEAITVFMEHSFKDEQWEFQKKLVATIEKRKETFMQQNEAASLRYCQAKLERLSESLMEDISCGAFSVPGGHSLYLEVRKKVEQAYKQVPRKGVKANEVFQNFVKSQITIEDSILQSDKALTDGQKAMAAEQAKKEAAEKELELMRQQQSEQEQAKEAQMRTLSENMAQLQKKMESERGNLLREQERVLDHKIKALKELILDGVEEKYDDLRREIKLKEEEIEDIKHSSIQNILDIASNVLTESLPVFCNIGMQILSSYVLG</sequence>
<proteinExistence type="inferred from homology"/>
<evidence type="ECO:0000313" key="10">
    <source>
        <dbReference type="Proteomes" id="UP001488838"/>
    </source>
</evidence>
<dbReference type="CDD" id="cd16269">
    <property type="entry name" value="GBP_C"/>
    <property type="match status" value="2"/>
</dbReference>
<keyword evidence="2" id="KW-0547">Nucleotide-binding</keyword>
<keyword evidence="1" id="KW-0399">Innate immunity</keyword>
<comment type="similarity">
    <text evidence="6">Belongs to the TRAFAC class dynamin-like GTPase superfamily. GB1/RHD3 GTPase family.</text>
</comment>
<evidence type="ECO:0000259" key="8">
    <source>
        <dbReference type="PROSITE" id="PS51715"/>
    </source>
</evidence>
<dbReference type="FunFam" id="1.20.1000.10:FF:000001">
    <property type="entry name" value="Guanylate binding protein 1"/>
    <property type="match status" value="2"/>
</dbReference>
<dbReference type="PROSITE" id="PS51715">
    <property type="entry name" value="G_GB1_RHD3"/>
    <property type="match status" value="2"/>
</dbReference>
<dbReference type="InterPro" id="IPR037684">
    <property type="entry name" value="GBP_C"/>
</dbReference>
<dbReference type="Proteomes" id="UP001488838">
    <property type="component" value="Unassembled WGS sequence"/>
</dbReference>
<evidence type="ECO:0000256" key="3">
    <source>
        <dbReference type="ARBA" id="ARBA00022801"/>
    </source>
</evidence>
<evidence type="ECO:0000256" key="4">
    <source>
        <dbReference type="ARBA" id="ARBA00022859"/>
    </source>
</evidence>
<dbReference type="FunFam" id="3.40.50.300:FF:000422">
    <property type="entry name" value="Guanylate-binding protein 1"/>
    <property type="match status" value="2"/>
</dbReference>
<dbReference type="Pfam" id="PF02841">
    <property type="entry name" value="GBP_C"/>
    <property type="match status" value="2"/>
</dbReference>
<dbReference type="InterPro" id="IPR030386">
    <property type="entry name" value="G_GB1_RHD3_dom"/>
</dbReference>
<dbReference type="Gene3D" id="1.20.1000.10">
    <property type="entry name" value="Guanylate-binding protein, C-terminal domain"/>
    <property type="match status" value="2"/>
</dbReference>
<dbReference type="GO" id="GO:0031347">
    <property type="term" value="P:regulation of defense response"/>
    <property type="evidence" value="ECO:0007669"/>
    <property type="project" value="UniProtKB-ARBA"/>
</dbReference>
<evidence type="ECO:0000313" key="9">
    <source>
        <dbReference type="EMBL" id="KAK7811066.1"/>
    </source>
</evidence>
<comment type="caution">
    <text evidence="9">The sequence shown here is derived from an EMBL/GenBank/DDBJ whole genome shotgun (WGS) entry which is preliminary data.</text>
</comment>
<dbReference type="GO" id="GO:0003924">
    <property type="term" value="F:GTPase activity"/>
    <property type="evidence" value="ECO:0007669"/>
    <property type="project" value="InterPro"/>
</dbReference>
<feature type="coiled-coil region" evidence="7">
    <location>
        <begin position="512"/>
        <end position="587"/>
    </location>
</feature>
<feature type="domain" description="GB1/RHD3-type G" evidence="8">
    <location>
        <begin position="704"/>
        <end position="946"/>
    </location>
</feature>
<dbReference type="InterPro" id="IPR027417">
    <property type="entry name" value="P-loop_NTPase"/>
</dbReference>
<keyword evidence="4" id="KW-0391">Immunity</keyword>
<keyword evidence="10" id="KW-1185">Reference proteome</keyword>
<dbReference type="InterPro" id="IPR015894">
    <property type="entry name" value="Guanylate-bd_N"/>
</dbReference>
<dbReference type="SUPFAM" id="SSF52540">
    <property type="entry name" value="P-loop containing nucleoside triphosphate hydrolases"/>
    <property type="match status" value="2"/>
</dbReference>
<name>A0AAW0I9J2_MYOGA</name>
<dbReference type="Pfam" id="PF02263">
    <property type="entry name" value="GBP"/>
    <property type="match status" value="2"/>
</dbReference>
<organism evidence="9 10">
    <name type="scientific">Myodes glareolus</name>
    <name type="common">Bank vole</name>
    <name type="synonym">Clethrionomys glareolus</name>
    <dbReference type="NCBI Taxonomy" id="447135"/>
    <lineage>
        <taxon>Eukaryota</taxon>
        <taxon>Metazoa</taxon>
        <taxon>Chordata</taxon>
        <taxon>Craniata</taxon>
        <taxon>Vertebrata</taxon>
        <taxon>Euteleostomi</taxon>
        <taxon>Mammalia</taxon>
        <taxon>Eutheria</taxon>
        <taxon>Euarchontoglires</taxon>
        <taxon>Glires</taxon>
        <taxon>Rodentia</taxon>
        <taxon>Myomorpha</taxon>
        <taxon>Muroidea</taxon>
        <taxon>Cricetidae</taxon>
        <taxon>Arvicolinae</taxon>
        <taxon>Myodes</taxon>
    </lineage>
</organism>
<evidence type="ECO:0000256" key="1">
    <source>
        <dbReference type="ARBA" id="ARBA00022588"/>
    </source>
</evidence>
<dbReference type="InterPro" id="IPR036543">
    <property type="entry name" value="Guanylate-bd_C_sf"/>
</dbReference>
<accession>A0AAW0I9J2</accession>
<feature type="domain" description="GB1/RHD3-type G" evidence="8">
    <location>
        <begin position="35"/>
        <end position="276"/>
    </location>
</feature>
<protein>
    <recommendedName>
        <fullName evidence="8">GB1/RHD3-type G domain-containing protein</fullName>
    </recommendedName>
</protein>
<dbReference type="CDD" id="cd01851">
    <property type="entry name" value="GBP"/>
    <property type="match status" value="2"/>
</dbReference>